<comment type="caution">
    <text evidence="3">The sequence shown here is derived from an EMBL/GenBank/DDBJ whole genome shotgun (WGS) entry which is preliminary data.</text>
</comment>
<reference evidence="3" key="1">
    <citation type="submission" date="2021-02" db="EMBL/GenBank/DDBJ databases">
        <authorList>
            <person name="Nowell W R."/>
        </authorList>
    </citation>
    <scope>NUCLEOTIDE SEQUENCE</scope>
</reference>
<keyword evidence="1" id="KW-1133">Transmembrane helix</keyword>
<dbReference type="AlphaFoldDB" id="A0A813TVB4"/>
<dbReference type="Proteomes" id="UP000663891">
    <property type="component" value="Unassembled WGS sequence"/>
</dbReference>
<proteinExistence type="predicted"/>
<evidence type="ECO:0000313" key="3">
    <source>
        <dbReference type="EMBL" id="CAF0816825.1"/>
    </source>
</evidence>
<dbReference type="Proteomes" id="UP000663845">
    <property type="component" value="Unassembled WGS sequence"/>
</dbReference>
<sequence length="388" mass="42545">MPFKRKVHVLSEEDTTITSVRSTSGTILSSLRFKIPVISVIILLFVASIVIPVVLVIRSNDKTSSSSFSTTEDVSATTMQSTPSTSTTRFTQNIISNTTIKHLSTTSTYVPPIISTTRTTTATTSITSTASTMKELVTNSTGYLSSSIITTTDKLTEFPSKSSTSLAMIMINTTEEELINNTFSLIESTTEVSSSKTSTIRLSTTTTINQLNLLRNPGGEEGSILGWTQMGPAAAIIDSNGNFNKDYYPRTGSYCFAGGHGSDGDSSSLLQNIPLLTGTQRFTETQLDSGILKVEWVFYYQSWNLFFQPYDETEVKLVFRSSSHAIIRTDSSGSLTCKPNPGWCPFQRQVLLPPGARSIDYVMTFIRKDFGGSNIDSYIDDNSLRMIY</sequence>
<dbReference type="OrthoDB" id="10016621at2759"/>
<keyword evidence="1" id="KW-0812">Transmembrane</keyword>
<keyword evidence="1" id="KW-0472">Membrane</keyword>
<accession>A0A813TVB4</accession>
<organism evidence="3 4">
    <name type="scientific">Adineta steineri</name>
    <dbReference type="NCBI Taxonomy" id="433720"/>
    <lineage>
        <taxon>Eukaryota</taxon>
        <taxon>Metazoa</taxon>
        <taxon>Spiralia</taxon>
        <taxon>Gnathifera</taxon>
        <taxon>Rotifera</taxon>
        <taxon>Eurotatoria</taxon>
        <taxon>Bdelloidea</taxon>
        <taxon>Adinetida</taxon>
        <taxon>Adinetidae</taxon>
        <taxon>Adineta</taxon>
    </lineage>
</organism>
<dbReference type="EMBL" id="CAJNOG010000014">
    <property type="protein sequence ID" value="CAF0754480.1"/>
    <property type="molecule type" value="Genomic_DNA"/>
</dbReference>
<gene>
    <name evidence="2" type="ORF">JYZ213_LOCUS2690</name>
    <name evidence="3" type="ORF">VCS650_LOCUS4851</name>
</gene>
<evidence type="ECO:0000313" key="2">
    <source>
        <dbReference type="EMBL" id="CAF0754480.1"/>
    </source>
</evidence>
<evidence type="ECO:0000313" key="4">
    <source>
        <dbReference type="Proteomes" id="UP000663891"/>
    </source>
</evidence>
<name>A0A813TVB4_9BILA</name>
<protein>
    <submittedName>
        <fullName evidence="3">Uncharacterized protein</fullName>
    </submittedName>
</protein>
<feature type="transmembrane region" description="Helical" evidence="1">
    <location>
        <begin position="37"/>
        <end position="57"/>
    </location>
</feature>
<evidence type="ECO:0000256" key="1">
    <source>
        <dbReference type="SAM" id="Phobius"/>
    </source>
</evidence>
<dbReference type="EMBL" id="CAJNON010000028">
    <property type="protein sequence ID" value="CAF0816825.1"/>
    <property type="molecule type" value="Genomic_DNA"/>
</dbReference>